<sequence length="236" mass="25361">MNERGRLKTVFGFQTTFLLITFGLQHITNQSFLKNANRSSMPHSVQYTENKGINMARLTVHTVETAPEAAKPRVEAALKNNGFIPNLIGVLANAPEALAFYQEVGKLNAANSLTPGEVEVIQIIAARTNECGFCVAGHTKLATLKKLLSEQSIKASRALAAGEFDDAKLGALAAFTQAVMAKKGAISDDELKAFFDAGYNQQQAVEVVMGVALATLCNYVNNVAQTDINPELQAFA</sequence>
<name>D3A0E9_NEIM2</name>
<dbReference type="eggNOG" id="COG2128">
    <property type="taxonomic scope" value="Bacteria"/>
</dbReference>
<dbReference type="EMBL" id="ACDX02000027">
    <property type="protein sequence ID" value="EFC87176.1"/>
    <property type="molecule type" value="Genomic_DNA"/>
</dbReference>
<comment type="caution">
    <text evidence="2">The sequence shown here is derived from an EMBL/GenBank/DDBJ whole genome shotgun (WGS) entry which is preliminary data.</text>
</comment>
<dbReference type="PANTHER" id="PTHR35446:SF3">
    <property type="entry name" value="CMD DOMAIN-CONTAINING PROTEIN"/>
    <property type="match status" value="1"/>
</dbReference>
<protein>
    <submittedName>
        <fullName evidence="2">Peroxidase-like protein</fullName>
    </submittedName>
</protein>
<dbReference type="STRING" id="546266.NEIMUCOT_06384"/>
<dbReference type="Pfam" id="PF02627">
    <property type="entry name" value="CMD"/>
    <property type="match status" value="1"/>
</dbReference>
<dbReference type="PANTHER" id="PTHR35446">
    <property type="entry name" value="SI:CH211-175M2.5"/>
    <property type="match status" value="1"/>
</dbReference>
<dbReference type="Proteomes" id="UP000003344">
    <property type="component" value="Unassembled WGS sequence"/>
</dbReference>
<dbReference type="NCBIfam" id="TIGR00778">
    <property type="entry name" value="ahpD_dom"/>
    <property type="match status" value="1"/>
</dbReference>
<dbReference type="GO" id="GO:0051920">
    <property type="term" value="F:peroxiredoxin activity"/>
    <property type="evidence" value="ECO:0007669"/>
    <property type="project" value="InterPro"/>
</dbReference>
<proteinExistence type="predicted"/>
<dbReference type="Gene3D" id="1.20.1290.10">
    <property type="entry name" value="AhpD-like"/>
    <property type="match status" value="1"/>
</dbReference>
<dbReference type="InterPro" id="IPR029032">
    <property type="entry name" value="AhpD-like"/>
</dbReference>
<accession>D3A0E9</accession>
<dbReference type="InterPro" id="IPR003779">
    <property type="entry name" value="CMD-like"/>
</dbReference>
<organism evidence="2 3">
    <name type="scientific">Neisseria mucosa (strain ATCC 25996 / DSM 4631 / NCTC 10774 / M26)</name>
    <dbReference type="NCBI Taxonomy" id="546266"/>
    <lineage>
        <taxon>Bacteria</taxon>
        <taxon>Pseudomonadati</taxon>
        <taxon>Pseudomonadota</taxon>
        <taxon>Betaproteobacteria</taxon>
        <taxon>Neisseriales</taxon>
        <taxon>Neisseriaceae</taxon>
        <taxon>Neisseria</taxon>
    </lineage>
</organism>
<keyword evidence="2" id="KW-0560">Oxidoreductase</keyword>
<dbReference type="AlphaFoldDB" id="D3A0E9"/>
<keyword evidence="2" id="KW-0575">Peroxidase</keyword>
<reference evidence="2 3" key="1">
    <citation type="submission" date="2009-10" db="EMBL/GenBank/DDBJ databases">
        <authorList>
            <person name="Weinstock G."/>
            <person name="Sodergren E."/>
            <person name="Clifton S."/>
            <person name="Fulton L."/>
            <person name="Fulton B."/>
            <person name="Courtney L."/>
            <person name="Fronick C."/>
            <person name="Harrison M."/>
            <person name="Strong C."/>
            <person name="Farmer C."/>
            <person name="Delahaunty K."/>
            <person name="Markovic C."/>
            <person name="Hall O."/>
            <person name="Minx P."/>
            <person name="Tomlinson C."/>
            <person name="Mitreva M."/>
            <person name="Nelson J."/>
            <person name="Hou S."/>
            <person name="Wollam A."/>
            <person name="Pepin K.H."/>
            <person name="Johnson M."/>
            <person name="Bhonagiri V."/>
            <person name="Nash W.E."/>
            <person name="Warren W."/>
            <person name="Chinwalla A."/>
            <person name="Mardis E.R."/>
            <person name="Wilson R.K."/>
        </authorList>
    </citation>
    <scope>NUCLEOTIDE SEQUENCE [LARGE SCALE GENOMIC DNA]</scope>
    <source>
        <strain evidence="3">ATCC 25996 / DSM 4631 / NCTC 10774 / M26</strain>
    </source>
</reference>
<evidence type="ECO:0000259" key="1">
    <source>
        <dbReference type="Pfam" id="PF02627"/>
    </source>
</evidence>
<gene>
    <name evidence="2" type="ORF">NEIMUCOT_06384</name>
</gene>
<dbReference type="SUPFAM" id="SSF69118">
    <property type="entry name" value="AhpD-like"/>
    <property type="match status" value="1"/>
</dbReference>
<evidence type="ECO:0000313" key="2">
    <source>
        <dbReference type="EMBL" id="EFC87176.1"/>
    </source>
</evidence>
<dbReference type="InterPro" id="IPR004675">
    <property type="entry name" value="AhpD_core"/>
</dbReference>
<feature type="domain" description="Carboxymuconolactone decarboxylase-like" evidence="1">
    <location>
        <begin position="95"/>
        <end position="175"/>
    </location>
</feature>
<evidence type="ECO:0000313" key="3">
    <source>
        <dbReference type="Proteomes" id="UP000003344"/>
    </source>
</evidence>